<dbReference type="SUPFAM" id="SSF47413">
    <property type="entry name" value="lambda repressor-like DNA-binding domains"/>
    <property type="match status" value="1"/>
</dbReference>
<dbReference type="OrthoDB" id="2360592at2"/>
<dbReference type="Pfam" id="PF21259">
    <property type="entry name" value="Rgg_C"/>
    <property type="match status" value="1"/>
</dbReference>
<dbReference type="PROSITE" id="PS50943">
    <property type="entry name" value="HTH_CROC1"/>
    <property type="match status" value="1"/>
</dbReference>
<proteinExistence type="predicted"/>
<dbReference type="Proteomes" id="UP000199481">
    <property type="component" value="Unassembled WGS sequence"/>
</dbReference>
<evidence type="ECO:0000259" key="1">
    <source>
        <dbReference type="PROSITE" id="PS50943"/>
    </source>
</evidence>
<dbReference type="InterPro" id="IPR010057">
    <property type="entry name" value="Transcription_activator_Rgg_C"/>
</dbReference>
<organism evidence="2 3">
    <name type="scientific">Carnobacterium viridans</name>
    <dbReference type="NCBI Taxonomy" id="174587"/>
    <lineage>
        <taxon>Bacteria</taxon>
        <taxon>Bacillati</taxon>
        <taxon>Bacillota</taxon>
        <taxon>Bacilli</taxon>
        <taxon>Lactobacillales</taxon>
        <taxon>Carnobacteriaceae</taxon>
        <taxon>Carnobacterium</taxon>
    </lineage>
</organism>
<dbReference type="AlphaFoldDB" id="A0A1H0YDT3"/>
<dbReference type="Pfam" id="PF01381">
    <property type="entry name" value="HTH_3"/>
    <property type="match status" value="1"/>
</dbReference>
<dbReference type="PANTHER" id="PTHR37038:SF13">
    <property type="entry name" value="HTH CRO_C1-TYPE DOMAIN-CONTAINING PROTEIN"/>
    <property type="match status" value="1"/>
</dbReference>
<dbReference type="Gene3D" id="1.25.40.10">
    <property type="entry name" value="Tetratricopeptide repeat domain"/>
    <property type="match status" value="1"/>
</dbReference>
<dbReference type="InterPro" id="IPR011990">
    <property type="entry name" value="TPR-like_helical_dom_sf"/>
</dbReference>
<name>A0A1H0YDT3_9LACT</name>
<reference evidence="3" key="1">
    <citation type="submission" date="2016-10" db="EMBL/GenBank/DDBJ databases">
        <authorList>
            <person name="Varghese N."/>
            <person name="Submissions S."/>
        </authorList>
    </citation>
    <scope>NUCLEOTIDE SEQUENCE [LARGE SCALE GENOMIC DNA]</scope>
    <source>
        <strain evidence="3">MPL-11</strain>
    </source>
</reference>
<dbReference type="PANTHER" id="PTHR37038">
    <property type="entry name" value="TRANSCRIPTIONAL REGULATOR-RELATED"/>
    <property type="match status" value="1"/>
</dbReference>
<dbReference type="InterPro" id="IPR001387">
    <property type="entry name" value="Cro/C1-type_HTH"/>
</dbReference>
<dbReference type="EMBL" id="FNJW01000008">
    <property type="protein sequence ID" value="SDQ13200.1"/>
    <property type="molecule type" value="Genomic_DNA"/>
</dbReference>
<dbReference type="InterPro" id="IPR053163">
    <property type="entry name" value="HTH-type_regulator_Rgg"/>
</dbReference>
<evidence type="ECO:0000313" key="3">
    <source>
        <dbReference type="Proteomes" id="UP000199481"/>
    </source>
</evidence>
<dbReference type="CDD" id="cd00093">
    <property type="entry name" value="HTH_XRE"/>
    <property type="match status" value="1"/>
</dbReference>
<feature type="domain" description="HTH cro/C1-type" evidence="1">
    <location>
        <begin position="12"/>
        <end position="65"/>
    </location>
</feature>
<dbReference type="GO" id="GO:0003677">
    <property type="term" value="F:DNA binding"/>
    <property type="evidence" value="ECO:0007669"/>
    <property type="project" value="InterPro"/>
</dbReference>
<dbReference type="InterPro" id="IPR010982">
    <property type="entry name" value="Lambda_DNA-bd_dom_sf"/>
</dbReference>
<protein>
    <submittedName>
        <fullName evidence="2">Helix-turn-helix domain-containing protein</fullName>
    </submittedName>
</protein>
<evidence type="ECO:0000313" key="2">
    <source>
        <dbReference type="EMBL" id="SDQ13200.1"/>
    </source>
</evidence>
<sequence length="306" mass="35886">MTDTNVPIGSTLKKIRENKGYTQKEVSDHTMARSTYTKFENDDITPTLSKYLAILDHMDMSHEEFIYLLNDFELGQKETILYLFKQLDKNPTLELIYEIIEKGELLVQDRYDQLTLDILNACRGYAVLFEEQNLAKAKDYAQEVWNRMETLDKWYLAELHIINSILYLFDSDTAALFTERALETLTQYQHLDEARNLKISFLLHLTNLLMMDQKYEQALFYIKQMETESARMDYAVMLATALVRKEVCMKKVDDTSEPGLIDRAVRIFDSLDKQNLKESVLKDPENFLNLYSQYPADEIKDELITN</sequence>
<dbReference type="SMART" id="SM00530">
    <property type="entry name" value="HTH_XRE"/>
    <property type="match status" value="1"/>
</dbReference>
<keyword evidence="3" id="KW-1185">Reference proteome</keyword>
<gene>
    <name evidence="2" type="ORF">SAMN04487752_0882</name>
</gene>
<dbReference type="RefSeq" id="WP_089975487.1">
    <property type="nucleotide sequence ID" value="NZ_CP084916.1"/>
</dbReference>
<accession>A0A1H0YDT3</accession>